<organism evidence="1">
    <name type="scientific">viral metagenome</name>
    <dbReference type="NCBI Taxonomy" id="1070528"/>
    <lineage>
        <taxon>unclassified sequences</taxon>
        <taxon>metagenomes</taxon>
        <taxon>organismal metagenomes</taxon>
    </lineage>
</organism>
<name>A0A6C0K3G3_9ZZZZ</name>
<sequence>MNSMTIPTIHEIDKRDSVLWHFFFFVFFFHKKKNFLEFSIHSHSKLC</sequence>
<protein>
    <submittedName>
        <fullName evidence="1">Uncharacterized protein</fullName>
    </submittedName>
</protein>
<dbReference type="EMBL" id="MN740797">
    <property type="protein sequence ID" value="QHU12083.1"/>
    <property type="molecule type" value="Genomic_DNA"/>
</dbReference>
<dbReference type="AlphaFoldDB" id="A0A6C0K3G3"/>
<accession>A0A6C0K3G3</accession>
<evidence type="ECO:0000313" key="1">
    <source>
        <dbReference type="EMBL" id="QHU12083.1"/>
    </source>
</evidence>
<proteinExistence type="predicted"/>
<reference evidence="1" key="1">
    <citation type="journal article" date="2020" name="Nature">
        <title>Giant virus diversity and host interactions through global metagenomics.</title>
        <authorList>
            <person name="Schulz F."/>
            <person name="Roux S."/>
            <person name="Paez-Espino D."/>
            <person name="Jungbluth S."/>
            <person name="Walsh D.A."/>
            <person name="Denef V.J."/>
            <person name="McMahon K.D."/>
            <person name="Konstantinidis K.T."/>
            <person name="Eloe-Fadrosh E.A."/>
            <person name="Kyrpides N.C."/>
            <person name="Woyke T."/>
        </authorList>
    </citation>
    <scope>NUCLEOTIDE SEQUENCE</scope>
    <source>
        <strain evidence="1">GVMAG-S-1101169-75</strain>
    </source>
</reference>